<dbReference type="GO" id="GO:0005524">
    <property type="term" value="F:ATP binding"/>
    <property type="evidence" value="ECO:0007669"/>
    <property type="project" value="InterPro"/>
</dbReference>
<protein>
    <submittedName>
        <fullName evidence="3">Twitching motility protein PilT</fullName>
    </submittedName>
</protein>
<dbReference type="AlphaFoldDB" id="A0A1T4WBS3"/>
<dbReference type="Gene3D" id="3.30.450.90">
    <property type="match status" value="1"/>
</dbReference>
<dbReference type="PANTHER" id="PTHR30486:SF16">
    <property type="entry name" value="TWITCHING MOTILITY PROTEIN PILT"/>
    <property type="match status" value="1"/>
</dbReference>
<dbReference type="Proteomes" id="UP000190027">
    <property type="component" value="Unassembled WGS sequence"/>
</dbReference>
<dbReference type="PANTHER" id="PTHR30486">
    <property type="entry name" value="TWITCHING MOTILITY PROTEIN PILT"/>
    <property type="match status" value="1"/>
</dbReference>
<accession>A0A1T4WBS3</accession>
<dbReference type="GO" id="GO:0016887">
    <property type="term" value="F:ATP hydrolysis activity"/>
    <property type="evidence" value="ECO:0007669"/>
    <property type="project" value="InterPro"/>
</dbReference>
<comment type="similarity">
    <text evidence="1">Belongs to the GSP E family.</text>
</comment>
<gene>
    <name evidence="3" type="ORF">SAMN02745704_00604</name>
</gene>
<feature type="domain" description="Bacterial type II secretion system protein E" evidence="2">
    <location>
        <begin position="33"/>
        <end position="301"/>
    </location>
</feature>
<dbReference type="EMBL" id="FUYC01000002">
    <property type="protein sequence ID" value="SKA74151.1"/>
    <property type="molecule type" value="Genomic_DNA"/>
</dbReference>
<dbReference type="InterPro" id="IPR006321">
    <property type="entry name" value="PilT/PilU"/>
</dbReference>
<dbReference type="OrthoDB" id="9805147at2"/>
<dbReference type="STRING" id="1121449.SAMN02745704_00604"/>
<evidence type="ECO:0000313" key="3">
    <source>
        <dbReference type="EMBL" id="SKA74151.1"/>
    </source>
</evidence>
<dbReference type="Gene3D" id="3.40.50.300">
    <property type="entry name" value="P-loop containing nucleotide triphosphate hydrolases"/>
    <property type="match status" value="1"/>
</dbReference>
<dbReference type="CDD" id="cd01131">
    <property type="entry name" value="PilT"/>
    <property type="match status" value="1"/>
</dbReference>
<dbReference type="SUPFAM" id="SSF52540">
    <property type="entry name" value="P-loop containing nucleoside triphosphate hydrolases"/>
    <property type="match status" value="1"/>
</dbReference>
<keyword evidence="4" id="KW-1185">Reference proteome</keyword>
<evidence type="ECO:0000256" key="1">
    <source>
        <dbReference type="ARBA" id="ARBA00006611"/>
    </source>
</evidence>
<dbReference type="Pfam" id="PF00437">
    <property type="entry name" value="T2SSE"/>
    <property type="match status" value="1"/>
</dbReference>
<name>A0A1T4WBS3_9BACT</name>
<dbReference type="NCBIfam" id="TIGR01420">
    <property type="entry name" value="pilT_fam"/>
    <property type="match status" value="1"/>
</dbReference>
<sequence>MQPARFRAMVAAILQRWSQASDILFTVGTSVQAEVDGQLRAVRLKDMPELTPEATRSIAECLLGDRLALRRNLSEHGSCDLSWALGGTARFRVNVFRQRGRYAVVMRRLPERVPEMEELQLPPVFAEMAQERQGLVLVTGGTGAGKSNSLASLIQTINRTRPVHIVTLEDPIEFVHEHAKGVVNQRELHTDFDSFASGLRAALRQAPKVIMVGEIRDRATMEIVLQAAATGHLVLATLHTSDAAGTVQRVLGLFEPHEERLARMQLAAHLRCVVSQQLLPRVDGPGRVPVFEILRNTLSVRELVLQGERSDRTLYSVLEQGTAQGMQTFDQHLFQLYEQGVISEENALLAAGDRALLLQRIDLFKSGRGEGTDELRLGGLEPDLDADLR</sequence>
<organism evidence="3 4">
    <name type="scientific">Paucidesulfovibrio gracilis DSM 16080</name>
    <dbReference type="NCBI Taxonomy" id="1121449"/>
    <lineage>
        <taxon>Bacteria</taxon>
        <taxon>Pseudomonadati</taxon>
        <taxon>Thermodesulfobacteriota</taxon>
        <taxon>Desulfovibrionia</taxon>
        <taxon>Desulfovibrionales</taxon>
        <taxon>Desulfovibrionaceae</taxon>
        <taxon>Paucidesulfovibrio</taxon>
    </lineage>
</organism>
<reference evidence="3 4" key="1">
    <citation type="submission" date="2017-02" db="EMBL/GenBank/DDBJ databases">
        <authorList>
            <person name="Peterson S.W."/>
        </authorList>
    </citation>
    <scope>NUCLEOTIDE SEQUENCE [LARGE SCALE GENOMIC DNA]</scope>
    <source>
        <strain evidence="3 4">DSM 16080</strain>
    </source>
</reference>
<evidence type="ECO:0000259" key="2">
    <source>
        <dbReference type="Pfam" id="PF00437"/>
    </source>
</evidence>
<proteinExistence type="inferred from homology"/>
<dbReference type="RefSeq" id="WP_078716413.1">
    <property type="nucleotide sequence ID" value="NZ_FUYC01000002.1"/>
</dbReference>
<dbReference type="InterPro" id="IPR027417">
    <property type="entry name" value="P-loop_NTPase"/>
</dbReference>
<dbReference type="InterPro" id="IPR050921">
    <property type="entry name" value="T4SS_GSP_E_ATPase"/>
</dbReference>
<dbReference type="InterPro" id="IPR001482">
    <property type="entry name" value="T2SS/T4SS_dom"/>
</dbReference>
<evidence type="ECO:0000313" key="4">
    <source>
        <dbReference type="Proteomes" id="UP000190027"/>
    </source>
</evidence>